<dbReference type="PROSITE" id="PS51375">
    <property type="entry name" value="PPR"/>
    <property type="match status" value="1"/>
</dbReference>
<feature type="chain" id="PRO_5035601343" description="DYW domain-containing protein" evidence="15">
    <location>
        <begin position="20"/>
        <end position="994"/>
    </location>
</feature>
<keyword evidence="4" id="KW-0813">Transport</keyword>
<evidence type="ECO:0000256" key="1">
    <source>
        <dbReference type="ARBA" id="ARBA00004477"/>
    </source>
</evidence>
<evidence type="ECO:0000256" key="10">
    <source>
        <dbReference type="ARBA" id="ARBA00023034"/>
    </source>
</evidence>
<comment type="caution">
    <text evidence="17">The sequence shown here is derived from an EMBL/GenBank/DDBJ whole genome shotgun (WGS) entry which is preliminary data.</text>
</comment>
<dbReference type="GO" id="GO:0000139">
    <property type="term" value="C:Golgi membrane"/>
    <property type="evidence" value="ECO:0007669"/>
    <property type="project" value="UniProtKB-SubCell"/>
</dbReference>
<feature type="transmembrane region" description="Helical" evidence="14">
    <location>
        <begin position="971"/>
        <end position="989"/>
    </location>
</feature>
<keyword evidence="8" id="KW-0653">Protein transport</keyword>
<dbReference type="EMBL" id="CAJNOQ010006166">
    <property type="protein sequence ID" value="CAF1125839.1"/>
    <property type="molecule type" value="Genomic_DNA"/>
</dbReference>
<feature type="transmembrane region" description="Helical" evidence="14">
    <location>
        <begin position="904"/>
        <end position="923"/>
    </location>
</feature>
<evidence type="ECO:0000256" key="6">
    <source>
        <dbReference type="ARBA" id="ARBA00022737"/>
    </source>
</evidence>
<dbReference type="GO" id="GO:0005789">
    <property type="term" value="C:endoplasmic reticulum membrane"/>
    <property type="evidence" value="ECO:0007669"/>
    <property type="project" value="UniProtKB-SubCell"/>
</dbReference>
<evidence type="ECO:0000313" key="17">
    <source>
        <dbReference type="EMBL" id="CAF1125839.1"/>
    </source>
</evidence>
<evidence type="ECO:0000256" key="11">
    <source>
        <dbReference type="ARBA" id="ARBA00023136"/>
    </source>
</evidence>
<reference evidence="17" key="1">
    <citation type="submission" date="2021-02" db="EMBL/GenBank/DDBJ databases">
        <authorList>
            <person name="Nowell W R."/>
        </authorList>
    </citation>
    <scope>NUCLEOTIDE SEQUENCE</scope>
</reference>
<feature type="transmembrane region" description="Helical" evidence="14">
    <location>
        <begin position="929"/>
        <end position="950"/>
    </location>
</feature>
<evidence type="ECO:0000259" key="16">
    <source>
        <dbReference type="Pfam" id="PF14432"/>
    </source>
</evidence>
<sequence>MMHANGLIMLSRTLRLLTAIHQSSEKRICCLFSLQQQQQQQVKDQESIRIKQIGLKMKHFNTSGQGEKSVKLFNDLIQQADIHVNDIIYLLALNSCVLTRNLEQGKQIHEHIEQNKKWINNIKLKAALIHMYAMCSDIHMAEYVFEQTKEHTVFTYGALLKAKTLERHLINSYHFNRLLFCVFHPGYNINDMPNKTLALFYEMKQKEKFLPNEQIYISVISAISKLKNLQVANSLFDELNCNQVQYKTNIRLTTALINMFGWCSAVEQAQQIFDENPRQYDNCTSWSALMKIYNLNHLPMKTLELYQKMKQNNVKPDALTCQEYHRNILAESIDVNENVIFQTALLDMYGKCGDIKQTETIFKSILSKFPKSDEPFEAMITSYALNGQILNAIEVFYKWKEQNQNNRPNQQLISAIINACSYSGLVQEAKAIFKGFNRRALGVGIYTTMVNALARAYLFEEAKKLINEFEKYHTPILSMYLSLLSAACNKNKLVKAEQVFRQIHSWRNLDSNCFSEATILMSNFYSSNGRYEEAQRIQNLIKNSDNSKKSTEISWTMVNGKISEFYAHDKRHAKTTEIYAELNKLHNELKQDRYKYNTTYLSKEEYNSETAVKEHGEKLACAYNFIETKSNEIIQITKHFRMCEDCHEFFKYVSLLKQREIIVRDENKSMRRSMDYQQQQQQQQQRQNQNIYPQNNYGHMSTSPHPPQNPYGGDFTMGGTSQMSASNFYTPQNAFYSPTSQQQSFPPGGMDFLSNPLVNVATQMAGQYTSMMAQKGQELLPNEVKRSITSVKYYFAVDTKYVIKKLCLLLFPFRPRNWSLQYSADEPVPPRVDSNAPDYYIPLMSALTYVLIAGLALGTQNKFSPEQLGFHSSSVLVWFIIEVGLLCLIFYIFGIQTKLRTLDLIAYCGYKYVGMISAVSAYLLTNSLLAYRCVLIYISVALSYFLVKSLRLQILPETGSHSTYGGSKRRIYLLLAIVLLQPFFIWYLTRHLIA</sequence>
<dbReference type="PANTHER" id="PTHR14083">
    <property type="entry name" value="YIP1 INTERACTING FACTOR HOMOLOG YIF1 PROTEIN"/>
    <property type="match status" value="1"/>
</dbReference>
<evidence type="ECO:0000256" key="13">
    <source>
        <dbReference type="SAM" id="MobiDB-lite"/>
    </source>
</evidence>
<evidence type="ECO:0000256" key="14">
    <source>
        <dbReference type="SAM" id="Phobius"/>
    </source>
</evidence>
<evidence type="ECO:0000256" key="15">
    <source>
        <dbReference type="SAM" id="SignalP"/>
    </source>
</evidence>
<keyword evidence="5 14" id="KW-0812">Transmembrane</keyword>
<dbReference type="GO" id="GO:0005793">
    <property type="term" value="C:endoplasmic reticulum-Golgi intermediate compartment"/>
    <property type="evidence" value="ECO:0007669"/>
    <property type="project" value="TreeGrafter"/>
</dbReference>
<comment type="similarity">
    <text evidence="3">Belongs to the YIF1 family.</text>
</comment>
<keyword evidence="15" id="KW-0732">Signal</keyword>
<dbReference type="Proteomes" id="UP000681722">
    <property type="component" value="Unassembled WGS sequence"/>
</dbReference>
<keyword evidence="11 14" id="KW-0472">Membrane</keyword>
<dbReference type="GO" id="GO:0006888">
    <property type="term" value="P:endoplasmic reticulum to Golgi vesicle-mediated transport"/>
    <property type="evidence" value="ECO:0007669"/>
    <property type="project" value="InterPro"/>
</dbReference>
<feature type="signal peptide" evidence="15">
    <location>
        <begin position="1"/>
        <end position="19"/>
    </location>
</feature>
<dbReference type="AlphaFoldDB" id="A0A814QXH9"/>
<comment type="subcellular location">
    <subcellularLocation>
        <location evidence="1">Endoplasmic reticulum membrane</location>
        <topology evidence="1">Multi-pass membrane protein</topology>
    </subcellularLocation>
    <subcellularLocation>
        <location evidence="2">Golgi apparatus membrane</location>
        <topology evidence="2">Multi-pass membrane protein</topology>
    </subcellularLocation>
</comment>
<keyword evidence="7" id="KW-0256">Endoplasmic reticulum</keyword>
<keyword evidence="19" id="KW-1185">Reference proteome</keyword>
<keyword evidence="10" id="KW-0333">Golgi apparatus</keyword>
<dbReference type="InterPro" id="IPR005578">
    <property type="entry name" value="Yif1_fam"/>
</dbReference>
<evidence type="ECO:0000256" key="5">
    <source>
        <dbReference type="ARBA" id="ARBA00022692"/>
    </source>
</evidence>
<dbReference type="EMBL" id="CAJOBC010006166">
    <property type="protein sequence ID" value="CAF3889374.1"/>
    <property type="molecule type" value="Genomic_DNA"/>
</dbReference>
<dbReference type="InterPro" id="IPR011990">
    <property type="entry name" value="TPR-like_helical_dom_sf"/>
</dbReference>
<protein>
    <recommendedName>
        <fullName evidence="16">DYW domain-containing protein</fullName>
    </recommendedName>
</protein>
<evidence type="ECO:0000256" key="7">
    <source>
        <dbReference type="ARBA" id="ARBA00022824"/>
    </source>
</evidence>
<evidence type="ECO:0000256" key="3">
    <source>
        <dbReference type="ARBA" id="ARBA00009727"/>
    </source>
</evidence>
<dbReference type="GO" id="GO:0030134">
    <property type="term" value="C:COPII-coated ER to Golgi transport vesicle"/>
    <property type="evidence" value="ECO:0007669"/>
    <property type="project" value="TreeGrafter"/>
</dbReference>
<accession>A0A814QXH9</accession>
<dbReference type="InterPro" id="IPR002885">
    <property type="entry name" value="PPR_rpt"/>
</dbReference>
<dbReference type="Pfam" id="PF14432">
    <property type="entry name" value="DYW_deaminase"/>
    <property type="match status" value="1"/>
</dbReference>
<keyword evidence="9 14" id="KW-1133">Transmembrane helix</keyword>
<evidence type="ECO:0000256" key="8">
    <source>
        <dbReference type="ARBA" id="ARBA00022927"/>
    </source>
</evidence>
<name>A0A814QXH9_9BILA</name>
<dbReference type="Gene3D" id="1.25.40.10">
    <property type="entry name" value="Tetratricopeptide repeat domain"/>
    <property type="match status" value="3"/>
</dbReference>
<evidence type="ECO:0000256" key="9">
    <source>
        <dbReference type="ARBA" id="ARBA00022989"/>
    </source>
</evidence>
<feature type="region of interest" description="Disordered" evidence="13">
    <location>
        <begin position="670"/>
        <end position="717"/>
    </location>
</feature>
<dbReference type="Pfam" id="PF03878">
    <property type="entry name" value="YIF1"/>
    <property type="match status" value="1"/>
</dbReference>
<dbReference type="GO" id="GO:0008270">
    <property type="term" value="F:zinc ion binding"/>
    <property type="evidence" value="ECO:0007669"/>
    <property type="project" value="InterPro"/>
</dbReference>
<keyword evidence="6" id="KW-0677">Repeat</keyword>
<evidence type="ECO:0000256" key="2">
    <source>
        <dbReference type="ARBA" id="ARBA00004653"/>
    </source>
</evidence>
<evidence type="ECO:0000313" key="18">
    <source>
        <dbReference type="EMBL" id="CAF3889374.1"/>
    </source>
</evidence>
<feature type="compositionally biased region" description="Low complexity" evidence="13">
    <location>
        <begin position="676"/>
        <end position="697"/>
    </location>
</feature>
<dbReference type="Pfam" id="PF01535">
    <property type="entry name" value="PPR"/>
    <property type="match status" value="4"/>
</dbReference>
<dbReference type="GO" id="GO:0015031">
    <property type="term" value="P:protein transport"/>
    <property type="evidence" value="ECO:0007669"/>
    <property type="project" value="UniProtKB-KW"/>
</dbReference>
<dbReference type="GO" id="GO:0048731">
    <property type="term" value="P:system development"/>
    <property type="evidence" value="ECO:0007669"/>
    <property type="project" value="UniProtKB-ARBA"/>
</dbReference>
<dbReference type="InterPro" id="IPR032867">
    <property type="entry name" value="DYW_dom"/>
</dbReference>
<dbReference type="PANTHER" id="PTHR14083:SF0">
    <property type="entry name" value="YIP1D-INTERACTING FACTOR 1, ISOFORM C"/>
    <property type="match status" value="1"/>
</dbReference>
<dbReference type="FunFam" id="1.25.40.10:FF:000158">
    <property type="entry name" value="pentatricopeptide repeat-containing protein At2g33680"/>
    <property type="match status" value="1"/>
</dbReference>
<feature type="repeat" description="PPR" evidence="12">
    <location>
        <begin position="282"/>
        <end position="316"/>
    </location>
</feature>
<evidence type="ECO:0000313" key="19">
    <source>
        <dbReference type="Proteomes" id="UP000663829"/>
    </source>
</evidence>
<organism evidence="17 19">
    <name type="scientific">Didymodactylos carnosus</name>
    <dbReference type="NCBI Taxonomy" id="1234261"/>
    <lineage>
        <taxon>Eukaryota</taxon>
        <taxon>Metazoa</taxon>
        <taxon>Spiralia</taxon>
        <taxon>Gnathifera</taxon>
        <taxon>Rotifera</taxon>
        <taxon>Eurotatoria</taxon>
        <taxon>Bdelloidea</taxon>
        <taxon>Philodinida</taxon>
        <taxon>Philodinidae</taxon>
        <taxon>Didymodactylos</taxon>
    </lineage>
</organism>
<dbReference type="OrthoDB" id="337750at2759"/>
<evidence type="ECO:0000256" key="4">
    <source>
        <dbReference type="ARBA" id="ARBA00022448"/>
    </source>
</evidence>
<dbReference type="Proteomes" id="UP000663829">
    <property type="component" value="Unassembled WGS sequence"/>
</dbReference>
<feature type="domain" description="DYW" evidence="16">
    <location>
        <begin position="605"/>
        <end position="668"/>
    </location>
</feature>
<feature type="transmembrane region" description="Helical" evidence="14">
    <location>
        <begin position="870"/>
        <end position="892"/>
    </location>
</feature>
<evidence type="ECO:0000256" key="12">
    <source>
        <dbReference type="PROSITE-ProRule" id="PRU00708"/>
    </source>
</evidence>
<gene>
    <name evidence="17" type="ORF">GPM918_LOCUS19929</name>
    <name evidence="18" type="ORF">SRO942_LOCUS19926</name>
</gene>
<proteinExistence type="inferred from homology"/>